<feature type="compositionally biased region" description="Low complexity" evidence="5">
    <location>
        <begin position="141"/>
        <end position="159"/>
    </location>
</feature>
<dbReference type="EMBL" id="JAHLQT010006108">
    <property type="protein sequence ID" value="KAG7175159.1"/>
    <property type="molecule type" value="Genomic_DNA"/>
</dbReference>
<dbReference type="Proteomes" id="UP000747542">
    <property type="component" value="Unassembled WGS sequence"/>
</dbReference>
<reference evidence="7" key="1">
    <citation type="journal article" date="2021" name="Sci. Adv.">
        <title>The American lobster genome reveals insights on longevity, neural, and immune adaptations.</title>
        <authorList>
            <person name="Polinski J.M."/>
            <person name="Zimin A.V."/>
            <person name="Clark K.F."/>
            <person name="Kohn A.B."/>
            <person name="Sadowski N."/>
            <person name="Timp W."/>
            <person name="Ptitsyn A."/>
            <person name="Khanna P."/>
            <person name="Romanova D.Y."/>
            <person name="Williams P."/>
            <person name="Greenwood S.J."/>
            <person name="Moroz L.L."/>
            <person name="Walt D.R."/>
            <person name="Bodnar A.G."/>
        </authorList>
    </citation>
    <scope>NUCLEOTIDE SEQUENCE</scope>
    <source>
        <strain evidence="7">GMGI-L3</strain>
    </source>
</reference>
<gene>
    <name evidence="7" type="primary">Hil-L1</name>
    <name evidence="7" type="ORF">Hamer_G001167</name>
</gene>
<accession>A0A8J5N9F0</accession>
<evidence type="ECO:0000256" key="1">
    <source>
        <dbReference type="ARBA" id="ARBA00022723"/>
    </source>
</evidence>
<dbReference type="InterPro" id="IPR001781">
    <property type="entry name" value="Znf_LIM"/>
</dbReference>
<feature type="region of interest" description="Disordered" evidence="5">
    <location>
        <begin position="199"/>
        <end position="230"/>
    </location>
</feature>
<keyword evidence="2 4" id="KW-0862">Zinc</keyword>
<feature type="region of interest" description="Disordered" evidence="5">
    <location>
        <begin position="253"/>
        <end position="341"/>
    </location>
</feature>
<dbReference type="PROSITE" id="PS50023">
    <property type="entry name" value="LIM_DOMAIN_2"/>
    <property type="match status" value="1"/>
</dbReference>
<evidence type="ECO:0000256" key="4">
    <source>
        <dbReference type="PROSITE-ProRule" id="PRU00125"/>
    </source>
</evidence>
<keyword evidence="3 4" id="KW-0440">LIM domain</keyword>
<evidence type="ECO:0000256" key="3">
    <source>
        <dbReference type="ARBA" id="ARBA00023038"/>
    </source>
</evidence>
<dbReference type="AlphaFoldDB" id="A0A8J5N9F0"/>
<evidence type="ECO:0000313" key="7">
    <source>
        <dbReference type="EMBL" id="KAG7175159.1"/>
    </source>
</evidence>
<feature type="compositionally biased region" description="Acidic residues" evidence="5">
    <location>
        <begin position="274"/>
        <end position="283"/>
    </location>
</feature>
<evidence type="ECO:0000259" key="6">
    <source>
        <dbReference type="PROSITE" id="PS50023"/>
    </source>
</evidence>
<dbReference type="Pfam" id="PF00412">
    <property type="entry name" value="LIM"/>
    <property type="match status" value="1"/>
</dbReference>
<proteinExistence type="predicted"/>
<keyword evidence="8" id="KW-1185">Reference proteome</keyword>
<feature type="compositionally biased region" description="Polar residues" evidence="5">
    <location>
        <begin position="260"/>
        <end position="273"/>
    </location>
</feature>
<dbReference type="SMART" id="SM00132">
    <property type="entry name" value="LIM"/>
    <property type="match status" value="1"/>
</dbReference>
<organism evidence="7 8">
    <name type="scientific">Homarus americanus</name>
    <name type="common">American lobster</name>
    <dbReference type="NCBI Taxonomy" id="6706"/>
    <lineage>
        <taxon>Eukaryota</taxon>
        <taxon>Metazoa</taxon>
        <taxon>Ecdysozoa</taxon>
        <taxon>Arthropoda</taxon>
        <taxon>Crustacea</taxon>
        <taxon>Multicrustacea</taxon>
        <taxon>Malacostraca</taxon>
        <taxon>Eumalacostraca</taxon>
        <taxon>Eucarida</taxon>
        <taxon>Decapoda</taxon>
        <taxon>Pleocyemata</taxon>
        <taxon>Astacidea</taxon>
        <taxon>Nephropoidea</taxon>
        <taxon>Nephropidae</taxon>
        <taxon>Homarus</taxon>
    </lineage>
</organism>
<sequence>MSHVTVVEVHESHLKTYDEEAHLRRGPEAVAQHRVSQRQERLGTLHQDHHIRCPIPQTNHKHEAVYVNLTELQQQGKGNTVEARGHPTPVEECEIPEIHMSRRLVRKSSIIDQNVGVSGAVFMVSDPTCQQQDSSDDESDSSLTSSVSSLSESDSGLSSTIEVGVRPVPHHATTITIIEEQKLNNRVLLHITAAAEENGTTITRGTTTHEDPKTFSLLNNTPGENDNSSNKAVTLKWRVIPPPSLLPKQATLELEGDRGSTPTSFSSAYTVTENENESTGEDSDASRHNWSSQESDEEVQGILRAINHHDPESTTSGASEPDSLSWVGESECLPDGEDSTATHASCTIDHQILQPIRENARNIISLETGGASRRCELRELLCRLRHASDSSSNGEESIVYSYIPCRDQREKEDEELWVANEAADPGGVQSFLGVAPPLLPPSWGWGSSLSHESGKPELCQLTMRGPVWAEQLRAPHGCVTSPSCVSSLMCTLAPSLAAPSPVGTNTSPRKHYTNRQRVAESQIIRIVDEEPKYKQHWNKLSEGDTQIYNESTNLQTSTTTNMPTKRFSFLIRSNSMKQESVIDTDMVTPAHQPVTPSDQAILDKIATLNMEAPEIVIRPRPRCSLFDPPCVRCGEPVYLQERTEPTLRLVYHSSCFKCHKCGVRLALKTFFRSPIDSQDTRVFCRSHVPALDPGRLDIVRTDMLSSLGKCSPDSVGVHPDATRNNLKNNKDSTPLSLQDELDIVKCDTIGLHMTLGDTSVYEADEQLKCWRVCLSVS</sequence>
<name>A0A8J5N9F0_HOMAM</name>
<evidence type="ECO:0000256" key="2">
    <source>
        <dbReference type="ARBA" id="ARBA00022833"/>
    </source>
</evidence>
<feature type="compositionally biased region" description="Polar residues" evidence="5">
    <location>
        <begin position="216"/>
        <end position="230"/>
    </location>
</feature>
<comment type="caution">
    <text evidence="7">The sequence shown here is derived from an EMBL/GenBank/DDBJ whole genome shotgun (WGS) entry which is preliminary data.</text>
</comment>
<dbReference type="PROSITE" id="PS00478">
    <property type="entry name" value="LIM_DOMAIN_1"/>
    <property type="match status" value="1"/>
</dbReference>
<dbReference type="Gene3D" id="2.10.110.10">
    <property type="entry name" value="Cysteine Rich Protein"/>
    <property type="match status" value="1"/>
</dbReference>
<keyword evidence="1 4" id="KW-0479">Metal-binding</keyword>
<protein>
    <submittedName>
        <fullName evidence="7">Hillarin-like 1</fullName>
    </submittedName>
</protein>
<dbReference type="GO" id="GO:0046872">
    <property type="term" value="F:metal ion binding"/>
    <property type="evidence" value="ECO:0007669"/>
    <property type="project" value="UniProtKB-KW"/>
</dbReference>
<evidence type="ECO:0000313" key="8">
    <source>
        <dbReference type="Proteomes" id="UP000747542"/>
    </source>
</evidence>
<feature type="domain" description="LIM zinc-binding" evidence="6">
    <location>
        <begin position="628"/>
        <end position="694"/>
    </location>
</feature>
<feature type="region of interest" description="Disordered" evidence="5">
    <location>
        <begin position="128"/>
        <end position="165"/>
    </location>
</feature>
<evidence type="ECO:0000256" key="5">
    <source>
        <dbReference type="SAM" id="MobiDB-lite"/>
    </source>
</evidence>